<proteinExistence type="predicted"/>
<feature type="coiled-coil region" evidence="1">
    <location>
        <begin position="20"/>
        <end position="47"/>
    </location>
</feature>
<name>A0ABW1XLE6_9ALTE</name>
<evidence type="ECO:0000313" key="3">
    <source>
        <dbReference type="Proteomes" id="UP001596364"/>
    </source>
</evidence>
<comment type="caution">
    <text evidence="2">The sequence shown here is derived from an EMBL/GenBank/DDBJ whole genome shotgun (WGS) entry which is preliminary data.</text>
</comment>
<dbReference type="EMBL" id="JBHSUS010000001">
    <property type="protein sequence ID" value="MFC6439967.1"/>
    <property type="molecule type" value="Genomic_DNA"/>
</dbReference>
<evidence type="ECO:0008006" key="4">
    <source>
        <dbReference type="Google" id="ProtNLM"/>
    </source>
</evidence>
<evidence type="ECO:0000256" key="1">
    <source>
        <dbReference type="SAM" id="Coils"/>
    </source>
</evidence>
<organism evidence="2 3">
    <name type="scientific">Pseudobowmanella zhangzhouensis</name>
    <dbReference type="NCBI Taxonomy" id="1537679"/>
    <lineage>
        <taxon>Bacteria</taxon>
        <taxon>Pseudomonadati</taxon>
        <taxon>Pseudomonadota</taxon>
        <taxon>Gammaproteobacteria</taxon>
        <taxon>Alteromonadales</taxon>
        <taxon>Alteromonadaceae</taxon>
    </lineage>
</organism>
<keyword evidence="1" id="KW-0175">Coiled coil</keyword>
<keyword evidence="3" id="KW-1185">Reference proteome</keyword>
<sequence length="253" mass="28823">MGISIVVGLTLLLVLVVIFINALQQNKERLEAERRAELAKHKAVIDETDDVLSVAEHLPVSNRLRVILHNRIINALKNSLELQASPDMRRRVSELEQTNKSINLDEPLTVDGFTLPEHEKQIIALIQGIKKLRMILRSELNKARIDSNLYSYEDGILTRFQLVVNIDTLIRRAKSALVAGMQGSARQYLEKGLAALNARKGQDPYVDTKKTEITKLLADMDEATRADRAEDLRRRIESEKNELDEIFAPKRKW</sequence>
<protein>
    <recommendedName>
        <fullName evidence="4">DNA repair protein</fullName>
    </recommendedName>
</protein>
<gene>
    <name evidence="2" type="ORF">ACFP85_07390</name>
</gene>
<evidence type="ECO:0000313" key="2">
    <source>
        <dbReference type="EMBL" id="MFC6439967.1"/>
    </source>
</evidence>
<reference evidence="3" key="1">
    <citation type="journal article" date="2019" name="Int. J. Syst. Evol. Microbiol.">
        <title>The Global Catalogue of Microorganisms (GCM) 10K type strain sequencing project: providing services to taxonomists for standard genome sequencing and annotation.</title>
        <authorList>
            <consortium name="The Broad Institute Genomics Platform"/>
            <consortium name="The Broad Institute Genome Sequencing Center for Infectious Disease"/>
            <person name="Wu L."/>
            <person name="Ma J."/>
        </authorList>
    </citation>
    <scope>NUCLEOTIDE SEQUENCE [LARGE SCALE GENOMIC DNA]</scope>
    <source>
        <strain evidence="3">CGMCC 1.16031</strain>
    </source>
</reference>
<dbReference type="RefSeq" id="WP_131256846.1">
    <property type="nucleotide sequence ID" value="NZ_JBHSUS010000001.1"/>
</dbReference>
<dbReference type="Proteomes" id="UP001596364">
    <property type="component" value="Unassembled WGS sequence"/>
</dbReference>
<accession>A0ABW1XLE6</accession>